<evidence type="ECO:0000256" key="6">
    <source>
        <dbReference type="ARBA" id="ARBA00023315"/>
    </source>
</evidence>
<keyword evidence="3" id="KW-0997">Cell inner membrane</keyword>
<proteinExistence type="predicted"/>
<dbReference type="GO" id="GO:0005886">
    <property type="term" value="C:plasma membrane"/>
    <property type="evidence" value="ECO:0007669"/>
    <property type="project" value="UniProtKB-SubCell"/>
</dbReference>
<reference evidence="8 9" key="1">
    <citation type="submission" date="2018-11" db="EMBL/GenBank/DDBJ databases">
        <title>Genomic Encyclopedia of Type Strains, Phase IV (KMG-IV): sequencing the most valuable type-strain genomes for metagenomic binning, comparative biology and taxonomic classification.</title>
        <authorList>
            <person name="Goeker M."/>
        </authorList>
    </citation>
    <scope>NUCLEOTIDE SEQUENCE [LARGE SCALE GENOMIC DNA]</scope>
    <source>
        <strain evidence="8 9">DSM 27783</strain>
    </source>
</reference>
<dbReference type="PANTHER" id="PTHR30606">
    <property type="entry name" value="LIPID A BIOSYNTHESIS LAUROYL ACYLTRANSFERASE"/>
    <property type="match status" value="1"/>
</dbReference>
<keyword evidence="6" id="KW-0012">Acyltransferase</keyword>
<dbReference type="EMBL" id="RJVK01000004">
    <property type="protein sequence ID" value="ROR39102.1"/>
    <property type="molecule type" value="Genomic_DNA"/>
</dbReference>
<dbReference type="Pfam" id="PF03279">
    <property type="entry name" value="Lip_A_acyltrans"/>
    <property type="match status" value="1"/>
</dbReference>
<organism evidence="8 9">
    <name type="scientific">Caminibacter pacificus</name>
    <dbReference type="NCBI Taxonomy" id="1424653"/>
    <lineage>
        <taxon>Bacteria</taxon>
        <taxon>Pseudomonadati</taxon>
        <taxon>Campylobacterota</taxon>
        <taxon>Epsilonproteobacteria</taxon>
        <taxon>Nautiliales</taxon>
        <taxon>Nautiliaceae</taxon>
        <taxon>Caminibacter</taxon>
    </lineage>
</organism>
<dbReference type="RefSeq" id="WP_123352981.1">
    <property type="nucleotide sequence ID" value="NZ_RJVK01000004.1"/>
</dbReference>
<dbReference type="GO" id="GO:0016746">
    <property type="term" value="F:acyltransferase activity"/>
    <property type="evidence" value="ECO:0007669"/>
    <property type="project" value="UniProtKB-KW"/>
</dbReference>
<accession>A0AAJ4UX93</accession>
<dbReference type="Proteomes" id="UP000272781">
    <property type="component" value="Unassembled WGS sequence"/>
</dbReference>
<comment type="subcellular location">
    <subcellularLocation>
        <location evidence="1">Cell inner membrane</location>
    </subcellularLocation>
</comment>
<evidence type="ECO:0000256" key="7">
    <source>
        <dbReference type="SAM" id="Phobius"/>
    </source>
</evidence>
<keyword evidence="7" id="KW-0812">Transmembrane</keyword>
<keyword evidence="4" id="KW-0808">Transferase</keyword>
<dbReference type="PANTHER" id="PTHR30606:SF10">
    <property type="entry name" value="PHOSPHATIDYLINOSITOL MANNOSIDE ACYLTRANSFERASE"/>
    <property type="match status" value="1"/>
</dbReference>
<feature type="transmembrane region" description="Helical" evidence="7">
    <location>
        <begin position="6"/>
        <end position="27"/>
    </location>
</feature>
<evidence type="ECO:0000256" key="2">
    <source>
        <dbReference type="ARBA" id="ARBA00022475"/>
    </source>
</evidence>
<dbReference type="AlphaFoldDB" id="A0AAJ4UX93"/>
<evidence type="ECO:0000313" key="8">
    <source>
        <dbReference type="EMBL" id="ROR39102.1"/>
    </source>
</evidence>
<evidence type="ECO:0000256" key="4">
    <source>
        <dbReference type="ARBA" id="ARBA00022679"/>
    </source>
</evidence>
<name>A0AAJ4UX93_9BACT</name>
<keyword evidence="7" id="KW-1133">Transmembrane helix</keyword>
<dbReference type="InterPro" id="IPR004960">
    <property type="entry name" value="LipA_acyltrans"/>
</dbReference>
<evidence type="ECO:0000313" key="9">
    <source>
        <dbReference type="Proteomes" id="UP000272781"/>
    </source>
</evidence>
<protein>
    <submittedName>
        <fullName evidence="8">KDO2-lipid IV(A) lauroyltransferase</fullName>
    </submittedName>
</protein>
<keyword evidence="5 7" id="KW-0472">Membrane</keyword>
<dbReference type="CDD" id="cd07984">
    <property type="entry name" value="LPLAT_LABLAT-like"/>
    <property type="match status" value="1"/>
</dbReference>
<sequence length="276" mass="32870">MYYLFRIFYALASLKILSKIWWLIYYLDFFRKKTVLKNLNIAFPHKSKPEKIKIAKNTYKNFLTFFEDTIEFKKHPEKLNEIEIIGEEYIITALKSNKPVILVTAHFGNWEISPKVIVKRYKKPMAVVMREIEDPKINNFFKKIRGNENIKLINKKRSSREIVKSLLHEKRILGVLIDQRSNASTALKVKFFIPNTPFNPAVSKLSKSLKAIVVPGFSYKKEGKYVIEFKPSRIFTKNDSIQDFTQWQADIIEEMIKKYPDQYYWFHNRWKNINKG</sequence>
<comment type="caution">
    <text evidence="8">The sequence shown here is derived from an EMBL/GenBank/DDBJ whole genome shotgun (WGS) entry which is preliminary data.</text>
</comment>
<keyword evidence="2" id="KW-1003">Cell membrane</keyword>
<evidence type="ECO:0000256" key="3">
    <source>
        <dbReference type="ARBA" id="ARBA00022519"/>
    </source>
</evidence>
<evidence type="ECO:0000256" key="5">
    <source>
        <dbReference type="ARBA" id="ARBA00023136"/>
    </source>
</evidence>
<gene>
    <name evidence="8" type="ORF">EDC58_1600</name>
</gene>
<dbReference type="GO" id="GO:0009247">
    <property type="term" value="P:glycolipid biosynthetic process"/>
    <property type="evidence" value="ECO:0007669"/>
    <property type="project" value="UniProtKB-ARBA"/>
</dbReference>
<evidence type="ECO:0000256" key="1">
    <source>
        <dbReference type="ARBA" id="ARBA00004533"/>
    </source>
</evidence>